<dbReference type="Proteomes" id="UP001179952">
    <property type="component" value="Unassembled WGS sequence"/>
</dbReference>
<evidence type="ECO:0000313" key="5">
    <source>
        <dbReference type="Proteomes" id="UP001179952"/>
    </source>
</evidence>
<comment type="caution">
    <text evidence="4">The sequence shown here is derived from an EMBL/GenBank/DDBJ whole genome shotgun (WGS) entry which is preliminary data.</text>
</comment>
<gene>
    <name evidence="4" type="ORF">QJS04_geneDACA007374</name>
</gene>
<dbReference type="InterPro" id="IPR002885">
    <property type="entry name" value="PPR_rpt"/>
</dbReference>
<sequence length="126" mass="14354">MVDLLGKNLLFDAMWDSVKSMPNERLLSLAMFASVFKSYVSVGRIEEAILTFDRMVHYGIPCNVTALNALLSAIFRDGHIVDAKVLLDRAKAEIRPDAAFGSMRERGGRLRQRDRRRDWRRVSGRA</sequence>
<dbReference type="InterPro" id="IPR011990">
    <property type="entry name" value="TPR-like_helical_dom_sf"/>
</dbReference>
<name>A0AAV9BQW1_ACOGR</name>
<evidence type="ECO:0000256" key="2">
    <source>
        <dbReference type="PROSITE-ProRule" id="PRU00708"/>
    </source>
</evidence>
<reference evidence="4" key="1">
    <citation type="journal article" date="2023" name="Nat. Commun.">
        <title>Diploid and tetraploid genomes of Acorus and the evolution of monocots.</title>
        <authorList>
            <person name="Ma L."/>
            <person name="Liu K.W."/>
            <person name="Li Z."/>
            <person name="Hsiao Y.Y."/>
            <person name="Qi Y."/>
            <person name="Fu T."/>
            <person name="Tang G.D."/>
            <person name="Zhang D."/>
            <person name="Sun W.H."/>
            <person name="Liu D.K."/>
            <person name="Li Y."/>
            <person name="Chen G.Z."/>
            <person name="Liu X.D."/>
            <person name="Liao X.Y."/>
            <person name="Jiang Y.T."/>
            <person name="Yu X."/>
            <person name="Hao Y."/>
            <person name="Huang J."/>
            <person name="Zhao X.W."/>
            <person name="Ke S."/>
            <person name="Chen Y.Y."/>
            <person name="Wu W.L."/>
            <person name="Hsu J.L."/>
            <person name="Lin Y.F."/>
            <person name="Huang M.D."/>
            <person name="Li C.Y."/>
            <person name="Huang L."/>
            <person name="Wang Z.W."/>
            <person name="Zhao X."/>
            <person name="Zhong W.Y."/>
            <person name="Peng D.H."/>
            <person name="Ahmad S."/>
            <person name="Lan S."/>
            <person name="Zhang J.S."/>
            <person name="Tsai W.C."/>
            <person name="Van de Peer Y."/>
            <person name="Liu Z.J."/>
        </authorList>
    </citation>
    <scope>NUCLEOTIDE SEQUENCE</scope>
    <source>
        <strain evidence="4">SCP</strain>
    </source>
</reference>
<keyword evidence="5" id="KW-1185">Reference proteome</keyword>
<keyword evidence="1" id="KW-0677">Repeat</keyword>
<feature type="region of interest" description="Disordered" evidence="3">
    <location>
        <begin position="105"/>
        <end position="126"/>
    </location>
</feature>
<evidence type="ECO:0000256" key="1">
    <source>
        <dbReference type="ARBA" id="ARBA00022737"/>
    </source>
</evidence>
<dbReference type="EMBL" id="JAUJYN010000002">
    <property type="protein sequence ID" value="KAK1279191.1"/>
    <property type="molecule type" value="Genomic_DNA"/>
</dbReference>
<proteinExistence type="predicted"/>
<dbReference type="Gene3D" id="1.25.40.10">
    <property type="entry name" value="Tetratricopeptide repeat domain"/>
    <property type="match status" value="1"/>
</dbReference>
<evidence type="ECO:0000256" key="3">
    <source>
        <dbReference type="SAM" id="MobiDB-lite"/>
    </source>
</evidence>
<dbReference type="PROSITE" id="PS51375">
    <property type="entry name" value="PPR"/>
    <property type="match status" value="1"/>
</dbReference>
<accession>A0AAV9BQW1</accession>
<evidence type="ECO:0000313" key="4">
    <source>
        <dbReference type="EMBL" id="KAK1279191.1"/>
    </source>
</evidence>
<evidence type="ECO:0008006" key="6">
    <source>
        <dbReference type="Google" id="ProtNLM"/>
    </source>
</evidence>
<dbReference type="AlphaFoldDB" id="A0AAV9BQW1"/>
<dbReference type="NCBIfam" id="TIGR00756">
    <property type="entry name" value="PPR"/>
    <property type="match status" value="1"/>
</dbReference>
<organism evidence="4 5">
    <name type="scientific">Acorus gramineus</name>
    <name type="common">Dwarf sweet flag</name>
    <dbReference type="NCBI Taxonomy" id="55184"/>
    <lineage>
        <taxon>Eukaryota</taxon>
        <taxon>Viridiplantae</taxon>
        <taxon>Streptophyta</taxon>
        <taxon>Embryophyta</taxon>
        <taxon>Tracheophyta</taxon>
        <taxon>Spermatophyta</taxon>
        <taxon>Magnoliopsida</taxon>
        <taxon>Liliopsida</taxon>
        <taxon>Acoraceae</taxon>
        <taxon>Acorus</taxon>
    </lineage>
</organism>
<feature type="repeat" description="PPR" evidence="2">
    <location>
        <begin position="28"/>
        <end position="62"/>
    </location>
</feature>
<dbReference type="Pfam" id="PF01535">
    <property type="entry name" value="PPR"/>
    <property type="match status" value="1"/>
</dbReference>
<reference evidence="4" key="2">
    <citation type="submission" date="2023-06" db="EMBL/GenBank/DDBJ databases">
        <authorList>
            <person name="Ma L."/>
            <person name="Liu K.-W."/>
            <person name="Li Z."/>
            <person name="Hsiao Y.-Y."/>
            <person name="Qi Y."/>
            <person name="Fu T."/>
            <person name="Tang G."/>
            <person name="Zhang D."/>
            <person name="Sun W.-H."/>
            <person name="Liu D.-K."/>
            <person name="Li Y."/>
            <person name="Chen G.-Z."/>
            <person name="Liu X.-D."/>
            <person name="Liao X.-Y."/>
            <person name="Jiang Y.-T."/>
            <person name="Yu X."/>
            <person name="Hao Y."/>
            <person name="Huang J."/>
            <person name="Zhao X.-W."/>
            <person name="Ke S."/>
            <person name="Chen Y.-Y."/>
            <person name="Wu W.-L."/>
            <person name="Hsu J.-L."/>
            <person name="Lin Y.-F."/>
            <person name="Huang M.-D."/>
            <person name="Li C.-Y."/>
            <person name="Huang L."/>
            <person name="Wang Z.-W."/>
            <person name="Zhao X."/>
            <person name="Zhong W.-Y."/>
            <person name="Peng D.-H."/>
            <person name="Ahmad S."/>
            <person name="Lan S."/>
            <person name="Zhang J.-S."/>
            <person name="Tsai W.-C."/>
            <person name="Van De Peer Y."/>
            <person name="Liu Z.-J."/>
        </authorList>
    </citation>
    <scope>NUCLEOTIDE SEQUENCE</scope>
    <source>
        <strain evidence="4">SCP</strain>
        <tissue evidence="4">Leaves</tissue>
    </source>
</reference>
<feature type="compositionally biased region" description="Basic and acidic residues" evidence="3">
    <location>
        <begin position="115"/>
        <end position="126"/>
    </location>
</feature>
<protein>
    <recommendedName>
        <fullName evidence="6">Pentatricopeptide repeat-containing protein</fullName>
    </recommendedName>
</protein>